<dbReference type="SFLD" id="SFLDF00027">
    <property type="entry name" value="p-type_atpase"/>
    <property type="match status" value="1"/>
</dbReference>
<dbReference type="Gene3D" id="2.70.150.10">
    <property type="entry name" value="Calcium-transporting ATPase, cytoplasmic transduction domain A"/>
    <property type="match status" value="1"/>
</dbReference>
<evidence type="ECO:0000256" key="2">
    <source>
        <dbReference type="ARBA" id="ARBA00006024"/>
    </source>
</evidence>
<feature type="transmembrane region" description="Helical" evidence="10">
    <location>
        <begin position="55"/>
        <end position="80"/>
    </location>
</feature>
<evidence type="ECO:0000256" key="9">
    <source>
        <dbReference type="ARBA" id="ARBA00023136"/>
    </source>
</evidence>
<evidence type="ECO:0000256" key="3">
    <source>
        <dbReference type="ARBA" id="ARBA00022692"/>
    </source>
</evidence>
<dbReference type="InterPro" id="IPR023299">
    <property type="entry name" value="ATPase_P-typ_cyto_dom_N"/>
</dbReference>
<dbReference type="InterPro" id="IPR059000">
    <property type="entry name" value="ATPase_P-type_domA"/>
</dbReference>
<dbReference type="InterPro" id="IPR018303">
    <property type="entry name" value="ATPase_P-typ_P_site"/>
</dbReference>
<evidence type="ECO:0000256" key="5">
    <source>
        <dbReference type="ARBA" id="ARBA00022741"/>
    </source>
</evidence>
<evidence type="ECO:0000256" key="8">
    <source>
        <dbReference type="ARBA" id="ARBA00022989"/>
    </source>
</evidence>
<dbReference type="SUPFAM" id="SSF81653">
    <property type="entry name" value="Calcium ATPase, transduction domain A"/>
    <property type="match status" value="1"/>
</dbReference>
<dbReference type="Pfam" id="PF00122">
    <property type="entry name" value="E1-E2_ATPase"/>
    <property type="match status" value="1"/>
</dbReference>
<keyword evidence="6 10" id="KW-0067">ATP-binding</keyword>
<gene>
    <name evidence="13" type="ORF">COW88_00590</name>
</gene>
<comment type="caution">
    <text evidence="13">The sequence shown here is derived from an EMBL/GenBank/DDBJ whole genome shotgun (WGS) entry which is preliminary data.</text>
</comment>
<accession>A0A2H0CVT9</accession>
<feature type="transmembrane region" description="Helical" evidence="10">
    <location>
        <begin position="144"/>
        <end position="162"/>
    </location>
</feature>
<dbReference type="GO" id="GO:0055070">
    <property type="term" value="P:copper ion homeostasis"/>
    <property type="evidence" value="ECO:0007669"/>
    <property type="project" value="TreeGrafter"/>
</dbReference>
<evidence type="ECO:0000256" key="11">
    <source>
        <dbReference type="SAM" id="MobiDB-lite"/>
    </source>
</evidence>
<sequence length="698" mass="73433">MPAHSHIEHMEKYHGNDAGGSAGGDRGCHSGHASHMEHTGGGMGHGSAADFLRRFWIVTFLLLPLAATHPSVADYFAFGAVELNKWIQFGIATAIFGFSIVFFRHAWHEVRAREYGMMTLVSVAVLSGYGFSAVATFIPAIGVSFYLEISTLIWVLLFGHYLEARSGAAAGDALAQVAKLLPARAHRLALGDGLEEDVMVSVLSEGDVVVVKPGEKVPADGEIIAGSARFNESLITGESVPVFKKEGGEAVAGAIIEDSTVRIRIKRVGEHSTVGQIQKLIAAAQKTKPRSQRLADRAAKWLTGIAGLTALGALIVWFFVLGKPFVFAATLAITVLVIACPHALGLAIPTVTTITTSLAAKNGLFIKNLAKLEVLKRVDTVVMDKTGTLTEGEFGVSDIVSFGGVSEADVLAKAAAVDAGSSHMIARTVVSEARGRSLEITPVRAFTYTPGKGSAAEVAGMRYAVGSMAMAGEHGPVSGEARREALRLSNEGKTVVAVASPDGIIGIIGLSDTPKKESASAVEAFRARGIEVVMLTGDNERAASNIAKTLGIGKFFAEVLPEDKYRYIAKLQDEGRTVIMAGDGVNDAPALAQADVGVAIGAGTDVAVEAGDVVLTRSNPLDIVRLIDLSRAVYRKMIQNLLWALGYNIIAIPAAAGAFAAFGIFLRPEIGALVMSLSTVIVVVNALQLKRLNLHDVA</sequence>
<dbReference type="NCBIfam" id="TIGR01525">
    <property type="entry name" value="ATPase-IB_hvy"/>
    <property type="match status" value="1"/>
</dbReference>
<evidence type="ECO:0000256" key="1">
    <source>
        <dbReference type="ARBA" id="ARBA00004127"/>
    </source>
</evidence>
<feature type="domain" description="P-type ATPase A" evidence="12">
    <location>
        <begin position="180"/>
        <end position="281"/>
    </location>
</feature>
<dbReference type="InterPro" id="IPR023214">
    <property type="entry name" value="HAD_sf"/>
</dbReference>
<dbReference type="SFLD" id="SFLDS00003">
    <property type="entry name" value="Haloacid_Dehalogenase"/>
    <property type="match status" value="1"/>
</dbReference>
<dbReference type="SUPFAM" id="SSF81665">
    <property type="entry name" value="Calcium ATPase, transmembrane domain M"/>
    <property type="match status" value="1"/>
</dbReference>
<feature type="transmembrane region" description="Helical" evidence="10">
    <location>
        <begin position="641"/>
        <end position="664"/>
    </location>
</feature>
<dbReference type="Proteomes" id="UP000230638">
    <property type="component" value="Unassembled WGS sequence"/>
</dbReference>
<dbReference type="InterPro" id="IPR036412">
    <property type="entry name" value="HAD-like_sf"/>
</dbReference>
<keyword evidence="8 10" id="KW-1133">Transmembrane helix</keyword>
<evidence type="ECO:0000313" key="14">
    <source>
        <dbReference type="Proteomes" id="UP000230638"/>
    </source>
</evidence>
<dbReference type="Gene3D" id="3.40.1110.10">
    <property type="entry name" value="Calcium-transporting ATPase, cytoplasmic domain N"/>
    <property type="match status" value="1"/>
</dbReference>
<evidence type="ECO:0000256" key="4">
    <source>
        <dbReference type="ARBA" id="ARBA00022723"/>
    </source>
</evidence>
<evidence type="ECO:0000256" key="10">
    <source>
        <dbReference type="RuleBase" id="RU362081"/>
    </source>
</evidence>
<feature type="transmembrane region" description="Helical" evidence="10">
    <location>
        <begin position="115"/>
        <end position="138"/>
    </location>
</feature>
<feature type="region of interest" description="Disordered" evidence="11">
    <location>
        <begin position="14"/>
        <end position="39"/>
    </location>
</feature>
<dbReference type="SUPFAM" id="SSF56784">
    <property type="entry name" value="HAD-like"/>
    <property type="match status" value="1"/>
</dbReference>
<dbReference type="EMBL" id="PCTL01000004">
    <property type="protein sequence ID" value="PIP73839.1"/>
    <property type="molecule type" value="Genomic_DNA"/>
</dbReference>
<keyword evidence="9 10" id="KW-0472">Membrane</keyword>
<dbReference type="GO" id="GO:0005524">
    <property type="term" value="F:ATP binding"/>
    <property type="evidence" value="ECO:0007669"/>
    <property type="project" value="UniProtKB-UniRule"/>
</dbReference>
<reference evidence="13 14" key="1">
    <citation type="submission" date="2017-09" db="EMBL/GenBank/DDBJ databases">
        <title>Depth-based differentiation of microbial function through sediment-hosted aquifers and enrichment of novel symbionts in the deep terrestrial subsurface.</title>
        <authorList>
            <person name="Probst A.J."/>
            <person name="Ladd B."/>
            <person name="Jarett J.K."/>
            <person name="Geller-Mcgrath D.E."/>
            <person name="Sieber C.M."/>
            <person name="Emerson J.B."/>
            <person name="Anantharaman K."/>
            <person name="Thomas B.C."/>
            <person name="Malmstrom R."/>
            <person name="Stieglmeier M."/>
            <person name="Klingl A."/>
            <person name="Woyke T."/>
            <person name="Ryan C.M."/>
            <person name="Banfield J.F."/>
        </authorList>
    </citation>
    <scope>NUCLEOTIDE SEQUENCE [LARGE SCALE GENOMIC DNA]</scope>
    <source>
        <strain evidence="13">CG22_combo_CG10-13_8_21_14_all_47_15</strain>
    </source>
</reference>
<evidence type="ECO:0000256" key="7">
    <source>
        <dbReference type="ARBA" id="ARBA00022967"/>
    </source>
</evidence>
<dbReference type="GO" id="GO:0005507">
    <property type="term" value="F:copper ion binding"/>
    <property type="evidence" value="ECO:0007669"/>
    <property type="project" value="TreeGrafter"/>
</dbReference>
<dbReference type="NCBIfam" id="TIGR01494">
    <property type="entry name" value="ATPase_P-type"/>
    <property type="match status" value="1"/>
</dbReference>
<dbReference type="NCBIfam" id="TIGR01511">
    <property type="entry name" value="ATPase-IB1_Cu"/>
    <property type="match status" value="1"/>
</dbReference>
<dbReference type="PANTHER" id="PTHR43520:SF8">
    <property type="entry name" value="P-TYPE CU(+) TRANSPORTER"/>
    <property type="match status" value="1"/>
</dbReference>
<dbReference type="SFLD" id="SFLDG00002">
    <property type="entry name" value="C1.7:_P-type_atpase_like"/>
    <property type="match status" value="1"/>
</dbReference>
<proteinExistence type="inferred from homology"/>
<dbReference type="Pfam" id="PF00702">
    <property type="entry name" value="Hydrolase"/>
    <property type="match status" value="1"/>
</dbReference>
<dbReference type="InterPro" id="IPR027256">
    <property type="entry name" value="P-typ_ATPase_IB"/>
</dbReference>
<dbReference type="GO" id="GO:0016887">
    <property type="term" value="F:ATP hydrolysis activity"/>
    <property type="evidence" value="ECO:0007669"/>
    <property type="project" value="InterPro"/>
</dbReference>
<name>A0A2H0CVT9_9BACT</name>
<dbReference type="PANTHER" id="PTHR43520">
    <property type="entry name" value="ATP7, ISOFORM B"/>
    <property type="match status" value="1"/>
</dbReference>
<dbReference type="InterPro" id="IPR044492">
    <property type="entry name" value="P_typ_ATPase_HD_dom"/>
</dbReference>
<evidence type="ECO:0000259" key="12">
    <source>
        <dbReference type="Pfam" id="PF00122"/>
    </source>
</evidence>
<keyword evidence="3 10" id="KW-0812">Transmembrane</keyword>
<feature type="transmembrane region" description="Helical" evidence="10">
    <location>
        <begin position="670"/>
        <end position="687"/>
    </location>
</feature>
<feature type="transmembrane region" description="Helical" evidence="10">
    <location>
        <begin position="298"/>
        <end position="319"/>
    </location>
</feature>
<dbReference type="InterPro" id="IPR008250">
    <property type="entry name" value="ATPase_P-typ_transduc_dom_A_sf"/>
</dbReference>
<dbReference type="InterPro" id="IPR001757">
    <property type="entry name" value="P_typ_ATPase"/>
</dbReference>
<organism evidence="13 14">
    <name type="scientific">Candidatus Lloydbacteria bacterium CG22_combo_CG10-13_8_21_14_all_47_15</name>
    <dbReference type="NCBI Taxonomy" id="1974635"/>
    <lineage>
        <taxon>Bacteria</taxon>
        <taxon>Candidatus Lloydiibacteriota</taxon>
    </lineage>
</organism>
<comment type="similarity">
    <text evidence="2 10">Belongs to the cation transport ATPase (P-type) (TC 3.A.3) family. Type IB subfamily.</text>
</comment>
<dbReference type="GO" id="GO:0012505">
    <property type="term" value="C:endomembrane system"/>
    <property type="evidence" value="ECO:0007669"/>
    <property type="project" value="UniProtKB-SubCell"/>
</dbReference>
<dbReference type="InterPro" id="IPR023298">
    <property type="entry name" value="ATPase_P-typ_TM_dom_sf"/>
</dbReference>
<feature type="transmembrane region" description="Helical" evidence="10">
    <location>
        <begin position="86"/>
        <end position="103"/>
    </location>
</feature>
<dbReference type="GO" id="GO:0005886">
    <property type="term" value="C:plasma membrane"/>
    <property type="evidence" value="ECO:0007669"/>
    <property type="project" value="UniProtKB-SubCell"/>
</dbReference>
<keyword evidence="5 10" id="KW-0547">Nucleotide-binding</keyword>
<dbReference type="GO" id="GO:0043682">
    <property type="term" value="F:P-type divalent copper transporter activity"/>
    <property type="evidence" value="ECO:0007669"/>
    <property type="project" value="TreeGrafter"/>
</dbReference>
<dbReference type="PRINTS" id="PR00119">
    <property type="entry name" value="CATATPASE"/>
</dbReference>
<keyword evidence="10" id="KW-1003">Cell membrane</keyword>
<dbReference type="AlphaFoldDB" id="A0A2H0CVT9"/>
<comment type="subcellular location">
    <subcellularLocation>
        <location evidence="10">Cell membrane</location>
    </subcellularLocation>
    <subcellularLocation>
        <location evidence="1">Endomembrane system</location>
        <topology evidence="1">Multi-pass membrane protein</topology>
    </subcellularLocation>
</comment>
<keyword evidence="4 10" id="KW-0479">Metal-binding</keyword>
<evidence type="ECO:0000256" key="6">
    <source>
        <dbReference type="ARBA" id="ARBA00022840"/>
    </source>
</evidence>
<dbReference type="PROSITE" id="PS00154">
    <property type="entry name" value="ATPASE_E1_E2"/>
    <property type="match status" value="1"/>
</dbReference>
<keyword evidence="7" id="KW-1278">Translocase</keyword>
<dbReference type="Gene3D" id="3.40.50.1000">
    <property type="entry name" value="HAD superfamily/HAD-like"/>
    <property type="match status" value="1"/>
</dbReference>
<feature type="transmembrane region" description="Helical" evidence="10">
    <location>
        <begin position="325"/>
        <end position="348"/>
    </location>
</feature>
<protein>
    <submittedName>
        <fullName evidence="13">Copper-translocating P-type ATPase</fullName>
    </submittedName>
</protein>
<evidence type="ECO:0000313" key="13">
    <source>
        <dbReference type="EMBL" id="PIP73839.1"/>
    </source>
</evidence>